<feature type="transmembrane region" description="Helical" evidence="1">
    <location>
        <begin position="72"/>
        <end position="92"/>
    </location>
</feature>
<protein>
    <recommendedName>
        <fullName evidence="4">Integral membrane protein</fullName>
    </recommendedName>
</protein>
<keyword evidence="1" id="KW-0812">Transmembrane</keyword>
<evidence type="ECO:0000313" key="2">
    <source>
        <dbReference type="EMBL" id="TLQ44926.1"/>
    </source>
</evidence>
<dbReference type="EMBL" id="VAWE01000001">
    <property type="protein sequence ID" value="TLQ44926.1"/>
    <property type="molecule type" value="Genomic_DNA"/>
</dbReference>
<proteinExistence type="predicted"/>
<dbReference type="AlphaFoldDB" id="A0A5R9E4Y4"/>
<dbReference type="OrthoDB" id="4350641at2"/>
<reference evidence="2 3" key="1">
    <citation type="submission" date="2019-05" db="EMBL/GenBank/DDBJ databases">
        <title>Streptomyces marianii sp. nov., a novel marine actinomycete from southern coast of India.</title>
        <authorList>
            <person name="Iniyan A.M."/>
            <person name="Wink J."/>
            <person name="Ramprasad E."/>
            <person name="Ramana C.V."/>
            <person name="Bunk B."/>
            <person name="Sproer C."/>
            <person name="Joseph F.-J.R.S."/>
            <person name="Vincent S.G.P."/>
        </authorList>
    </citation>
    <scope>NUCLEOTIDE SEQUENCE [LARGE SCALE GENOMIC DNA]</scope>
    <source>
        <strain evidence="2 3">ICN19</strain>
    </source>
</reference>
<dbReference type="RefSeq" id="WP_138054267.1">
    <property type="nucleotide sequence ID" value="NZ_VAWE01000001.1"/>
</dbReference>
<evidence type="ECO:0008006" key="4">
    <source>
        <dbReference type="Google" id="ProtNLM"/>
    </source>
</evidence>
<name>A0A5R9E4Y4_9ACTN</name>
<accession>A0A5R9E4Y4</accession>
<evidence type="ECO:0000313" key="3">
    <source>
        <dbReference type="Proteomes" id="UP000305921"/>
    </source>
</evidence>
<organism evidence="2 3">
    <name type="scientific">Streptomyces marianii</name>
    <dbReference type="NCBI Taxonomy" id="1817406"/>
    <lineage>
        <taxon>Bacteria</taxon>
        <taxon>Bacillati</taxon>
        <taxon>Actinomycetota</taxon>
        <taxon>Actinomycetes</taxon>
        <taxon>Kitasatosporales</taxon>
        <taxon>Streptomycetaceae</taxon>
        <taxon>Streptomyces</taxon>
    </lineage>
</organism>
<feature type="transmembrane region" description="Helical" evidence="1">
    <location>
        <begin position="46"/>
        <end position="65"/>
    </location>
</feature>
<comment type="caution">
    <text evidence="2">The sequence shown here is derived from an EMBL/GenBank/DDBJ whole genome shotgun (WGS) entry which is preliminary data.</text>
</comment>
<dbReference type="Proteomes" id="UP000305921">
    <property type="component" value="Unassembled WGS sequence"/>
</dbReference>
<keyword evidence="1" id="KW-0472">Membrane</keyword>
<keyword evidence="3" id="KW-1185">Reference proteome</keyword>
<evidence type="ECO:0000256" key="1">
    <source>
        <dbReference type="SAM" id="Phobius"/>
    </source>
</evidence>
<sequence length="281" mass="27684">MSAHLPVAPGDAPAAAGPRLLRAAVFAAVCLVLSALGHVLAACATVPWWTLLAGFLAVFAVVVPFAGRARSLPAVVGALALGQLGLHTLFGLGQRPLTVSPSADDALIRMAARLVCGAGGNALSPADAHRIVAGAGIDPAAAARAAHAGHAAAGPNAALESTGLLPSLPMVLGHLLAALVTGWLLRRGDLALFRLAELSAQGAQGAGEVMAEGALVRALRAALVLVCELLAGLPAAPDARPGPVGADPGGSAPPVAAALQHIVIRRGPPAHRVPAVCVLAA</sequence>
<feature type="transmembrane region" description="Helical" evidence="1">
    <location>
        <begin position="164"/>
        <end position="185"/>
    </location>
</feature>
<gene>
    <name evidence="2" type="ORF">FEF34_19235</name>
</gene>
<feature type="transmembrane region" description="Helical" evidence="1">
    <location>
        <begin position="20"/>
        <end position="40"/>
    </location>
</feature>
<keyword evidence="1" id="KW-1133">Transmembrane helix</keyword>